<dbReference type="Pfam" id="PF00326">
    <property type="entry name" value="Peptidase_S9"/>
    <property type="match status" value="1"/>
</dbReference>
<dbReference type="PANTHER" id="PTHR22946">
    <property type="entry name" value="DIENELACTONE HYDROLASE DOMAIN-CONTAINING PROTEIN-RELATED"/>
    <property type="match status" value="1"/>
</dbReference>
<keyword evidence="2" id="KW-0732">Signal</keyword>
<evidence type="ECO:0000313" key="5">
    <source>
        <dbReference type="Proteomes" id="UP001271640"/>
    </source>
</evidence>
<keyword evidence="4" id="KW-0031">Aminopeptidase</keyword>
<dbReference type="InterPro" id="IPR001375">
    <property type="entry name" value="Peptidase_S9_cat"/>
</dbReference>
<reference evidence="5" key="1">
    <citation type="journal article" date="2024" name="Toxins">
        <title>Genome Sequence Analysis of Native Xenorhabdus Strains Isolated from Entomopathogenic Nematodes in Argentina.</title>
        <authorList>
            <person name="Palma L."/>
            <person name="Frizzo L."/>
            <person name="Kaiser S."/>
            <person name="Berry C."/>
            <person name="Caballero P."/>
            <person name="Bode H.B."/>
            <person name="Del Valle E.E."/>
        </authorList>
    </citation>
    <scope>NUCLEOTIDE SEQUENCE [LARGE SCALE GENOMIC DNA]</scope>
    <source>
        <strain evidence="5">Reich</strain>
    </source>
</reference>
<proteinExistence type="predicted"/>
<dbReference type="Gene3D" id="3.40.50.1820">
    <property type="entry name" value="alpha/beta hydrolase"/>
    <property type="match status" value="1"/>
</dbReference>
<dbReference type="PANTHER" id="PTHR22946:SF9">
    <property type="entry name" value="POLYKETIDE TRANSFERASE AF380"/>
    <property type="match status" value="1"/>
</dbReference>
<dbReference type="RefSeq" id="WP_319924534.1">
    <property type="nucleotide sequence ID" value="NZ_VCDP01000003.1"/>
</dbReference>
<comment type="caution">
    <text evidence="4">The sequence shown here is derived from an EMBL/GenBank/DDBJ whole genome shotgun (WGS) entry which is preliminary data.</text>
</comment>
<gene>
    <name evidence="4" type="ORF">FE394_00910</name>
</gene>
<keyword evidence="4" id="KW-0645">Protease</keyword>
<sequence length="330" mass="37501">MQKIFSRFKFTLIICSFLLVACNEESYSFDLREDSYAEAHTKFKTNIVDDSFVGDGEPAIPPEDIFSLVHYPAEDGNMAAFLSAPPPDNGKKYPAVIWLIGGYGGIGNDDFFWSERPYENDQSGSAFRRDGMVLMIPSFRGENVNPGRYEMFYGEIRDIESSRQYLAKLPYVDPERIYLVGHSTGGTRALLASEYTKGFRAVFSIGGIPDLGLRLEYGTIPVAVPFDQNNPKEFELRSPRTFLTSIKSPTFYFEGEKSYWEEFDEIKMIAEKKGIPLQIYSIANGDHFNIISPLTNMIAEKILNDTDKKTNIRFNKQDITNIQDELSHID</sequence>
<dbReference type="InterPro" id="IPR029058">
    <property type="entry name" value="AB_hydrolase_fold"/>
</dbReference>
<protein>
    <submittedName>
        <fullName evidence="4">Aminopeptidase</fullName>
    </submittedName>
</protein>
<dbReference type="SUPFAM" id="SSF53474">
    <property type="entry name" value="alpha/beta-Hydrolases"/>
    <property type="match status" value="1"/>
</dbReference>
<feature type="signal peptide" evidence="2">
    <location>
        <begin position="1"/>
        <end position="21"/>
    </location>
</feature>
<keyword evidence="1" id="KW-0378">Hydrolase</keyword>
<name>A0ABU4SGL8_9GAMM</name>
<evidence type="ECO:0000256" key="2">
    <source>
        <dbReference type="SAM" id="SignalP"/>
    </source>
</evidence>
<evidence type="ECO:0000313" key="4">
    <source>
        <dbReference type="EMBL" id="MDX7997793.1"/>
    </source>
</evidence>
<dbReference type="GO" id="GO:0004177">
    <property type="term" value="F:aminopeptidase activity"/>
    <property type="evidence" value="ECO:0007669"/>
    <property type="project" value="UniProtKB-KW"/>
</dbReference>
<evidence type="ECO:0000256" key="1">
    <source>
        <dbReference type="ARBA" id="ARBA00022801"/>
    </source>
</evidence>
<evidence type="ECO:0000259" key="3">
    <source>
        <dbReference type="Pfam" id="PF00326"/>
    </source>
</evidence>
<accession>A0ABU4SGL8</accession>
<feature type="domain" description="Peptidase S9 prolyl oligopeptidase catalytic" evidence="3">
    <location>
        <begin position="129"/>
        <end position="257"/>
    </location>
</feature>
<feature type="chain" id="PRO_5046040300" evidence="2">
    <location>
        <begin position="22"/>
        <end position="330"/>
    </location>
</feature>
<dbReference type="EMBL" id="VCDP01000003">
    <property type="protein sequence ID" value="MDX7997793.1"/>
    <property type="molecule type" value="Genomic_DNA"/>
</dbReference>
<dbReference type="InterPro" id="IPR050261">
    <property type="entry name" value="FrsA_esterase"/>
</dbReference>
<dbReference type="Proteomes" id="UP001271640">
    <property type="component" value="Unassembled WGS sequence"/>
</dbReference>
<organism evidence="4 5">
    <name type="scientific">Xenorhabdus littoralis</name>
    <dbReference type="NCBI Taxonomy" id="2582835"/>
    <lineage>
        <taxon>Bacteria</taxon>
        <taxon>Pseudomonadati</taxon>
        <taxon>Pseudomonadota</taxon>
        <taxon>Gammaproteobacteria</taxon>
        <taxon>Enterobacterales</taxon>
        <taxon>Morganellaceae</taxon>
        <taxon>Xenorhabdus</taxon>
    </lineage>
</organism>
<dbReference type="PROSITE" id="PS51257">
    <property type="entry name" value="PROKAR_LIPOPROTEIN"/>
    <property type="match status" value="1"/>
</dbReference>
<keyword evidence="5" id="KW-1185">Reference proteome</keyword>